<proteinExistence type="predicted"/>
<dbReference type="EMBL" id="SISP01000020">
    <property type="protein sequence ID" value="TBM41331.1"/>
    <property type="molecule type" value="Genomic_DNA"/>
</dbReference>
<accession>A0A7Z7YCN2</accession>
<gene>
    <name evidence="1" type="ORF">EYB64_12210</name>
</gene>
<sequence>MANPKSVVDGKCPYCGSEEGFTERWVQNMCQYYSFDGKPIECNSYSVRGGTKQYCAECERVIHIPNLENIKGFN</sequence>
<protein>
    <submittedName>
        <fullName evidence="1">Molecular chaperone DnaJ</fullName>
    </submittedName>
</protein>
<dbReference type="AlphaFoldDB" id="A0A7Z7YCN2"/>
<organism evidence="1 2">
    <name type="scientific">Vibrio cholerae</name>
    <dbReference type="NCBI Taxonomy" id="666"/>
    <lineage>
        <taxon>Bacteria</taxon>
        <taxon>Pseudomonadati</taxon>
        <taxon>Pseudomonadota</taxon>
        <taxon>Gammaproteobacteria</taxon>
        <taxon>Vibrionales</taxon>
        <taxon>Vibrionaceae</taxon>
        <taxon>Vibrio</taxon>
    </lineage>
</organism>
<evidence type="ECO:0000313" key="2">
    <source>
        <dbReference type="Proteomes" id="UP000294145"/>
    </source>
</evidence>
<comment type="caution">
    <text evidence="1">The sequence shown here is derived from an EMBL/GenBank/DDBJ whole genome shotgun (WGS) entry which is preliminary data.</text>
</comment>
<reference evidence="1 2" key="1">
    <citation type="submission" date="2019-02" db="EMBL/GenBank/DDBJ databases">
        <title>Genomic plasticity associated with the antimicrobial resistance in Vibrio cholerae.</title>
        <authorList>
            <person name="Verma J."/>
            <person name="Bag S."/>
            <person name="Saha B."/>
            <person name="Kumar P."/>
            <person name="Ghosh T.S."/>
            <person name="Dayal M."/>
            <person name="Senapati T."/>
            <person name="Mehra S."/>
            <person name="Dey P."/>
            <person name="Desigamani A."/>
            <person name="Kumar D."/>
            <person name="Rana P."/>
            <person name="Kumar B."/>
            <person name="Maiti T.K."/>
            <person name="Sharma N.C."/>
            <person name="Bhadra R.K."/>
            <person name="Mutreja A."/>
            <person name="Nair G.B."/>
            <person name="Ramamurthy T."/>
            <person name="Das B."/>
        </authorList>
    </citation>
    <scope>NUCLEOTIDE SEQUENCE [LARGE SCALE GENOMIC DNA]</scope>
    <source>
        <strain evidence="1 2">IDH06781</strain>
    </source>
</reference>
<dbReference type="Proteomes" id="UP000294145">
    <property type="component" value="Unassembled WGS sequence"/>
</dbReference>
<dbReference type="RefSeq" id="WP_154813818.1">
    <property type="nucleotide sequence ID" value="NZ_SISP01000020.1"/>
</dbReference>
<evidence type="ECO:0000313" key="1">
    <source>
        <dbReference type="EMBL" id="TBM41331.1"/>
    </source>
</evidence>
<name>A0A7Z7YCN2_VIBCL</name>